<accession>A0ABT9D059</accession>
<evidence type="ECO:0008006" key="3">
    <source>
        <dbReference type="Google" id="ProtNLM"/>
    </source>
</evidence>
<organism evidence="1 2">
    <name type="scientific">Candidatus Phytoplasma gossypii</name>
    <dbReference type="NCBI Taxonomy" id="2982629"/>
    <lineage>
        <taxon>Bacteria</taxon>
        <taxon>Bacillati</taxon>
        <taxon>Mycoplasmatota</taxon>
        <taxon>Mollicutes</taxon>
        <taxon>Acholeplasmatales</taxon>
        <taxon>Acholeplasmataceae</taxon>
        <taxon>Candidatus Phytoplasma</taxon>
        <taxon>16SrII (Peanut WB group)</taxon>
    </lineage>
</organism>
<gene>
    <name evidence="1" type="ORF">OC698_00155</name>
</gene>
<evidence type="ECO:0000313" key="1">
    <source>
        <dbReference type="EMBL" id="MDO8057122.1"/>
    </source>
</evidence>
<proteinExistence type="predicted"/>
<name>A0ABT9D059_9MOLU</name>
<evidence type="ECO:0000313" key="2">
    <source>
        <dbReference type="Proteomes" id="UP001170666"/>
    </source>
</evidence>
<dbReference type="RefSeq" id="WP_304512738.1">
    <property type="nucleotide sequence ID" value="NZ_JAOSIT010000001.1"/>
</dbReference>
<protein>
    <recommendedName>
        <fullName evidence="3">50S ribosomal protein L28</fullName>
    </recommendedName>
</protein>
<dbReference type="Proteomes" id="UP001170666">
    <property type="component" value="Unassembled WGS sequence"/>
</dbReference>
<sequence>MNKRIKVLCKDCHHKITNQQMHGIRKIRTIKINSESVARRN</sequence>
<comment type="caution">
    <text evidence="1">The sequence shown here is derived from an EMBL/GenBank/DDBJ whole genome shotgun (WGS) entry which is preliminary data.</text>
</comment>
<reference evidence="1 2" key="1">
    <citation type="journal article" date="2023" name="Int. J. Syst. Evol. Microbiol.">
        <title>The observation of taxonomic boundaries for the 16SrII and 16SrXXV phytoplasmas using genome-based delimitation.</title>
        <authorList>
            <person name="Rodrigues Jardim B."/>
            <person name="Tran-Nguyen L.T.T."/>
            <person name="Gambley C."/>
            <person name="Al-Sadi A.M."/>
            <person name="Al-Subhi A.M."/>
            <person name="Foissac X."/>
            <person name="Salar P."/>
            <person name="Cai H."/>
            <person name="Yang J.Y."/>
            <person name="Davis R."/>
            <person name="Jones L."/>
            <person name="Rodoni B."/>
            <person name="Constable F.E."/>
        </authorList>
    </citation>
    <scope>NUCLEOTIDE SEQUENCE [LARGE SCALE GENOMIC DNA]</scope>
    <source>
        <strain evidence="1">BAWM-BFA-CoWB</strain>
    </source>
</reference>
<dbReference type="EMBL" id="JAOSIT010000001">
    <property type="protein sequence ID" value="MDO8057122.1"/>
    <property type="molecule type" value="Genomic_DNA"/>
</dbReference>
<keyword evidence="2" id="KW-1185">Reference proteome</keyword>